<dbReference type="EMBL" id="LBPX01000034">
    <property type="protein sequence ID" value="KKP66348.1"/>
    <property type="molecule type" value="Genomic_DNA"/>
</dbReference>
<dbReference type="AlphaFoldDB" id="A0A0G0BAB3"/>
<accession>A0A0G0BAB3</accession>
<protein>
    <recommendedName>
        <fullName evidence="3">Antitoxin</fullName>
    </recommendedName>
</protein>
<proteinExistence type="predicted"/>
<sequence>MIIEVLYNSVMIQQLINDEKFTNIQKAQAGLTRLFINAEKTSSFYRVLKNDQSLGVLVPDIIWKSLIEDLEALSSPIYRGRIAKSRRDKKTYTSAQIKKQLGL</sequence>
<evidence type="ECO:0000313" key="1">
    <source>
        <dbReference type="EMBL" id="KKP66348.1"/>
    </source>
</evidence>
<comment type="caution">
    <text evidence="1">The sequence shown here is derived from an EMBL/GenBank/DDBJ whole genome shotgun (WGS) entry which is preliminary data.</text>
</comment>
<organism evidence="1 2">
    <name type="scientific">Candidatus Roizmanbacteria bacterium GW2011_GWC2_35_12</name>
    <dbReference type="NCBI Taxonomy" id="1618485"/>
    <lineage>
        <taxon>Bacteria</taxon>
        <taxon>Candidatus Roizmaniibacteriota</taxon>
    </lineage>
</organism>
<gene>
    <name evidence="1" type="ORF">UR63_C0034G0005</name>
</gene>
<name>A0A0G0BAB3_9BACT</name>
<evidence type="ECO:0000313" key="2">
    <source>
        <dbReference type="Proteomes" id="UP000034127"/>
    </source>
</evidence>
<reference evidence="1 2" key="1">
    <citation type="journal article" date="2015" name="Nature">
        <title>rRNA introns, odd ribosomes, and small enigmatic genomes across a large radiation of phyla.</title>
        <authorList>
            <person name="Brown C.T."/>
            <person name="Hug L.A."/>
            <person name="Thomas B.C."/>
            <person name="Sharon I."/>
            <person name="Castelle C.J."/>
            <person name="Singh A."/>
            <person name="Wilkins M.J."/>
            <person name="Williams K.H."/>
            <person name="Banfield J.F."/>
        </authorList>
    </citation>
    <scope>NUCLEOTIDE SEQUENCE [LARGE SCALE GENOMIC DNA]</scope>
</reference>
<evidence type="ECO:0008006" key="3">
    <source>
        <dbReference type="Google" id="ProtNLM"/>
    </source>
</evidence>
<dbReference type="Proteomes" id="UP000034127">
    <property type="component" value="Unassembled WGS sequence"/>
</dbReference>